<dbReference type="PANTHER" id="PTHR46001:SF4">
    <property type="entry name" value="T-LYMPHOMA INVASION AND METASTASIS-INDUCING PROTEIN 1 ISOFORM X1"/>
    <property type="match status" value="1"/>
</dbReference>
<keyword evidence="1" id="KW-0344">Guanine-nucleotide releasing factor</keyword>
<reference evidence="7" key="1">
    <citation type="submission" date="2013-10" db="EMBL/GenBank/DDBJ databases">
        <authorList>
            <person name="Schartl M."/>
            <person name="Warren W."/>
        </authorList>
    </citation>
    <scope>NUCLEOTIDE SEQUENCE [LARGE SCALE GENOMIC DNA]</scope>
    <source>
        <strain evidence="7">female</strain>
    </source>
</reference>
<dbReference type="Gene3D" id="6.10.140.680">
    <property type="match status" value="1"/>
</dbReference>
<sequence>MGNTESQNGEHALYSTGRGYLSRKHMSRSLRISNKQSRRSRHASSGKMEHRNSETSTRSSSTPSIPQSLADNGLEPFNETNNFPDFGSPIWVDRVAMSLRPISFHNDLANPSVHMNTMHITLPGPTAEETQDEEVYTNEVKYIQQTLECSKETISFKKRSKSADTWRDDSLEFSLSDVSQDNLTSTEEIIDMANERDFPDCEGHMQFSPTDSADRANSLDELYSDTSPASRTHGRYAKWHDTNRSVGEGEDGKRLSPSEEDGTSYGAYTLPCRRSHCLSEGLSNLQATMCKSMQGRRAQTIQDVTAGDGSEYEDSGIDGVMVEAVHQPRRYKTMSASFSVCSMHGRNVFVGSDSGSSSGGGGASEGVQGVYENFRQELQMSSCQTESLEEAGSALSDEQSTMSSAYQSDLLLSVVQGMVRKAGKLAVKNFLVHKKNKKVESATRRKWKTYWVSLKGCTLFFYETDGRSGIDNNSIPKHAIWVENSIVQAVPEHPKKDFVFCLSNSLGDAYLFQTCSQTELENWITAIHSACATAVARQHHREDTVRLLRAEIKKLEQKIDMDEKMKKMGEMQLSAVTDTKKRKTILDQIMLWFILQYYNIHLEMSVMSSSPEAQHHECLHFLSFLGSLCHGMEPNWAHIHALLTSLNNQSGKISNPAEDQQESSLPIFYSALCLHALKQQIIINHVNICQCFYVSSHHLRSGTVVGKKSLDYFSSFLSTLALHKCSCTSFFTTDLTGRRWQSEAIITLLLCVMMSSELEILKHIYLFHLGLIGSSKLLDTVEQFHVPVPKNKLYYFLSNVPHLLLPLLKCTRFKDLNNCCIIYCFFKVLMISPIAIHPQTQKGGKMKIKLHLNVPSHYIQLNDEPIKLAILQAGEIFALLHPVFNVLLLAVPFAWPPDHSAGFSQMLQASISCFHLFFCLAGEAVAFCKQSNYLFSHQEESTRETASLPLSRLTLCTVMSLCTSVSRRSTEQVAAFCRSLHDMNPSECVSSSPSPDSPFPPTATPRQLSDADKLRKVICELVETERTYVKDLNCLIGRYLTPLQKENFLTQDELDVLFGNLPEMVEFQVEFLKTLEDGTRLVPDLEKLESVDQFKKILFSLGGSFLYYADRFKIYSAFCASHTKVPKVLVKAKTDPNFKAFLDERNPKQQHSSTLESYLIKPIQRVLKYPLLLRELYSLTDPDSEEHYHLDDIVAIKAMNKVASHINEMQKIHEEFGAVFDQLITEQSSEKKDVADLSMGDLLLHNTVTWINPPISLGKWKKEPQMATFVFKTAVVFVCKEESKQKKKIGGSHRVSVSSEEKDPFRFRHMIPTDALQIRSMSNTDGESSAMCEIVHTKSESEGRPERTFHLCCSSPESRKEFLKTVHSILREKHRRQLLKTESLPLNQQYVPFGGKRLCALKGARPAINRAASAPTRTLGRRKLVRNRFTIDTDIVFDGDSEQQDLTSPQESDSAPLQQKDEQQSELAGDTDRWVEEQFDLEEYEDQEEMKETDILSDDDDEFCQTPRALSEEADLESPLMALSLEGAE</sequence>
<dbReference type="InterPro" id="IPR043537">
    <property type="entry name" value="Tiam1/Tiam2/Sif"/>
</dbReference>
<dbReference type="GO" id="GO:0005829">
    <property type="term" value="C:cytosol"/>
    <property type="evidence" value="ECO:0007669"/>
    <property type="project" value="TreeGrafter"/>
</dbReference>
<feature type="domain" description="DH" evidence="5">
    <location>
        <begin position="1013"/>
        <end position="1209"/>
    </location>
</feature>
<dbReference type="GO" id="GO:0005085">
    <property type="term" value="F:guanyl-nucleotide exchange factor activity"/>
    <property type="evidence" value="ECO:0007669"/>
    <property type="project" value="UniProtKB-KW"/>
</dbReference>
<feature type="region of interest" description="Disordered" evidence="3">
    <location>
        <begin position="987"/>
        <end position="1007"/>
    </location>
</feature>
<evidence type="ECO:0000256" key="3">
    <source>
        <dbReference type="SAM" id="MobiDB-lite"/>
    </source>
</evidence>
<dbReference type="InterPro" id="IPR001849">
    <property type="entry name" value="PH_domain"/>
</dbReference>
<dbReference type="PROSITE" id="PS50003">
    <property type="entry name" value="PH_DOMAIN"/>
    <property type="match status" value="1"/>
</dbReference>
<dbReference type="InterPro" id="IPR000219">
    <property type="entry name" value="DH_dom"/>
</dbReference>
<dbReference type="PROSITE" id="PS50010">
    <property type="entry name" value="DH_2"/>
    <property type="match status" value="1"/>
</dbReference>
<dbReference type="Ensembl" id="ENSPFOT00000003105.2">
    <property type="protein sequence ID" value="ENSPFOP00000003101.2"/>
    <property type="gene ID" value="ENSPFOG00000003128.2"/>
</dbReference>
<feature type="compositionally biased region" description="Acidic residues" evidence="3">
    <location>
        <begin position="1477"/>
        <end position="1503"/>
    </location>
</feature>
<dbReference type="SUPFAM" id="SSF48065">
    <property type="entry name" value="DBL homology domain (DH-domain)"/>
    <property type="match status" value="1"/>
</dbReference>
<proteinExistence type="predicted"/>
<dbReference type="FunFam" id="2.30.29.30:FF:000065">
    <property type="entry name" value="T cell lymphoma invasion and metastasis 1"/>
    <property type="match status" value="1"/>
</dbReference>
<dbReference type="GeneTree" id="ENSGT00940000156294"/>
<feature type="compositionally biased region" description="Polar residues" evidence="3">
    <location>
        <begin position="1444"/>
        <end position="1457"/>
    </location>
</feature>
<dbReference type="SMART" id="SM00325">
    <property type="entry name" value="RhoGEF"/>
    <property type="match status" value="1"/>
</dbReference>
<dbReference type="Pfam" id="PF00169">
    <property type="entry name" value="PH"/>
    <property type="match status" value="1"/>
</dbReference>
<evidence type="ECO:0000313" key="7">
    <source>
        <dbReference type="Proteomes" id="UP000028760"/>
    </source>
</evidence>
<dbReference type="OMA" id="ICLERHI"/>
<dbReference type="FunFam" id="1.20.900.10:FF:000012">
    <property type="entry name" value="T cell lymphoma invasion and metastasis 1"/>
    <property type="match status" value="1"/>
</dbReference>
<dbReference type="Gene3D" id="2.30.29.30">
    <property type="entry name" value="Pleckstrin-homology domain (PH domain)/Phosphotyrosine-binding domain (PTB)"/>
    <property type="match status" value="2"/>
</dbReference>
<keyword evidence="2" id="KW-0677">Repeat</keyword>
<keyword evidence="7" id="KW-1185">Reference proteome</keyword>
<dbReference type="InterPro" id="IPR040655">
    <property type="entry name" value="TIAM1_CC-Ex"/>
</dbReference>
<feature type="region of interest" description="Disordered" evidence="3">
    <location>
        <begin position="1440"/>
        <end position="1529"/>
    </location>
</feature>
<evidence type="ECO:0000259" key="5">
    <source>
        <dbReference type="PROSITE" id="PS50010"/>
    </source>
</evidence>
<dbReference type="Pfam" id="PF23014">
    <property type="entry name" value="PH_Tiam1"/>
    <property type="match status" value="1"/>
</dbReference>
<dbReference type="CDD" id="cd01255">
    <property type="entry name" value="PH2_Tiam1_2"/>
    <property type="match status" value="1"/>
</dbReference>
<evidence type="ECO:0000256" key="1">
    <source>
        <dbReference type="ARBA" id="ARBA00022658"/>
    </source>
</evidence>
<feature type="region of interest" description="Disordered" evidence="3">
    <location>
        <begin position="222"/>
        <end position="265"/>
    </location>
</feature>
<evidence type="ECO:0000313" key="6">
    <source>
        <dbReference type="Ensembl" id="ENSPFOP00000003101.2"/>
    </source>
</evidence>
<evidence type="ECO:0000259" key="4">
    <source>
        <dbReference type="PROSITE" id="PS50003"/>
    </source>
</evidence>
<dbReference type="GO" id="GO:0005886">
    <property type="term" value="C:plasma membrane"/>
    <property type="evidence" value="ECO:0007669"/>
    <property type="project" value="TreeGrafter"/>
</dbReference>
<feature type="compositionally biased region" description="Low complexity" evidence="3">
    <location>
        <begin position="54"/>
        <end position="64"/>
    </location>
</feature>
<dbReference type="InterPro" id="IPR035899">
    <property type="entry name" value="DBL_dom_sf"/>
</dbReference>
<dbReference type="EMBL" id="AYCK01012640">
    <property type="status" value="NOT_ANNOTATED_CDS"/>
    <property type="molecule type" value="Genomic_DNA"/>
</dbReference>
<dbReference type="Gene3D" id="1.20.900.10">
    <property type="entry name" value="Dbl homology (DH) domain"/>
    <property type="match status" value="1"/>
</dbReference>
<accession>A0A087XBE8</accession>
<dbReference type="Pfam" id="PF18385">
    <property type="entry name" value="Tiam_CC_Ex"/>
    <property type="match status" value="1"/>
</dbReference>
<feature type="region of interest" description="Disordered" evidence="3">
    <location>
        <begin position="1"/>
        <end position="75"/>
    </location>
</feature>
<organism evidence="6 7">
    <name type="scientific">Poecilia formosa</name>
    <name type="common">Amazon molly</name>
    <name type="synonym">Limia formosa</name>
    <dbReference type="NCBI Taxonomy" id="48698"/>
    <lineage>
        <taxon>Eukaryota</taxon>
        <taxon>Metazoa</taxon>
        <taxon>Chordata</taxon>
        <taxon>Craniata</taxon>
        <taxon>Vertebrata</taxon>
        <taxon>Euteleostomi</taxon>
        <taxon>Actinopterygii</taxon>
        <taxon>Neopterygii</taxon>
        <taxon>Teleostei</taxon>
        <taxon>Neoteleostei</taxon>
        <taxon>Acanthomorphata</taxon>
        <taxon>Ovalentaria</taxon>
        <taxon>Atherinomorphae</taxon>
        <taxon>Cyprinodontiformes</taxon>
        <taxon>Poeciliidae</taxon>
        <taxon>Poeciliinae</taxon>
        <taxon>Poecilia</taxon>
    </lineage>
</organism>
<dbReference type="Pfam" id="PF00621">
    <property type="entry name" value="RhoGEF"/>
    <property type="match status" value="1"/>
</dbReference>
<reference evidence="6" key="2">
    <citation type="submission" date="2025-08" db="UniProtKB">
        <authorList>
            <consortium name="Ensembl"/>
        </authorList>
    </citation>
    <scope>IDENTIFICATION</scope>
</reference>
<dbReference type="GO" id="GO:0007264">
    <property type="term" value="P:small GTPase-mediated signal transduction"/>
    <property type="evidence" value="ECO:0007669"/>
    <property type="project" value="InterPro"/>
</dbReference>
<dbReference type="CDD" id="cd01230">
    <property type="entry name" value="PH1_Tiam1_2"/>
    <property type="match status" value="1"/>
</dbReference>
<dbReference type="InterPro" id="IPR011993">
    <property type="entry name" value="PH-like_dom_sf"/>
</dbReference>
<dbReference type="PROSITE" id="PS00741">
    <property type="entry name" value="DH_1"/>
    <property type="match status" value="1"/>
</dbReference>
<dbReference type="PANTHER" id="PTHR46001">
    <property type="entry name" value="TIAM (MAMMALIAN TUMOR INVASION AND METASTASIS FACTOR) HOMOLOG"/>
    <property type="match status" value="1"/>
</dbReference>
<dbReference type="InterPro" id="IPR055230">
    <property type="entry name" value="PH_Tiam1/2"/>
</dbReference>
<protein>
    <submittedName>
        <fullName evidence="6">TIAM Rac1 associated GEF 1</fullName>
    </submittedName>
</protein>
<dbReference type="eggNOG" id="KOG3519">
    <property type="taxonomic scope" value="Eukaryota"/>
</dbReference>
<reference evidence="6" key="3">
    <citation type="submission" date="2025-09" db="UniProtKB">
        <authorList>
            <consortium name="Ensembl"/>
        </authorList>
    </citation>
    <scope>IDENTIFICATION</scope>
</reference>
<dbReference type="Proteomes" id="UP000028760">
    <property type="component" value="Unassembled WGS sequence"/>
</dbReference>
<dbReference type="STRING" id="48698.ENSPFOP00000003101"/>
<feature type="domain" description="PH" evidence="4">
    <location>
        <begin position="424"/>
        <end position="532"/>
    </location>
</feature>
<dbReference type="SMART" id="SM00233">
    <property type="entry name" value="PH"/>
    <property type="match status" value="2"/>
</dbReference>
<evidence type="ECO:0000256" key="2">
    <source>
        <dbReference type="ARBA" id="ARBA00022737"/>
    </source>
</evidence>
<dbReference type="CDD" id="cd00160">
    <property type="entry name" value="RhoGEF"/>
    <property type="match status" value="1"/>
</dbReference>
<dbReference type="SUPFAM" id="SSF50729">
    <property type="entry name" value="PH domain-like"/>
    <property type="match status" value="2"/>
</dbReference>
<dbReference type="InterPro" id="IPR001331">
    <property type="entry name" value="GDS_CDC24_CS"/>
</dbReference>
<name>A0A087XBE8_POEFO</name>
<dbReference type="EMBL" id="AYCK01012641">
    <property type="status" value="NOT_ANNOTATED_CDS"/>
    <property type="molecule type" value="Genomic_DNA"/>
</dbReference>